<keyword evidence="3" id="KW-1185">Reference proteome</keyword>
<dbReference type="Gene3D" id="3.60.15.10">
    <property type="entry name" value="Ribonuclease Z/Hydroxyacylglutathione hydrolase-like"/>
    <property type="match status" value="1"/>
</dbReference>
<evidence type="ECO:0000313" key="3">
    <source>
        <dbReference type="Proteomes" id="UP000184404"/>
    </source>
</evidence>
<dbReference type="Pfam" id="PF00753">
    <property type="entry name" value="Lactamase_B"/>
    <property type="match status" value="1"/>
</dbReference>
<feature type="domain" description="Metallo-beta-lactamase" evidence="1">
    <location>
        <begin position="23"/>
        <end position="89"/>
    </location>
</feature>
<dbReference type="InterPro" id="IPR036866">
    <property type="entry name" value="RibonucZ/Hydroxyglut_hydro"/>
</dbReference>
<dbReference type="PANTHER" id="PTHR13754">
    <property type="entry name" value="METALLO-BETA-LACTAMASE SUPERFAMILY PROTEIN"/>
    <property type="match status" value="1"/>
</dbReference>
<dbReference type="RefSeq" id="WP_094756412.1">
    <property type="nucleotide sequence ID" value="NZ_FQUG01000002.1"/>
</dbReference>
<dbReference type="InterPro" id="IPR001279">
    <property type="entry name" value="Metallo-B-lactamas"/>
</dbReference>
<dbReference type="OrthoDB" id="9803916at2"/>
<sequence>MTVSMKVLVEDTGSEHLALGKEHGLSLYVETPQSTFVFDCGASGLAWRNAAFMRADLKKVGFAVISHSHYDHAGGFPALREYVSPSSVYIGHGFWQEKFAFAPEGNKYTYLGAGFSAEDLKEWNIKACEVGELTKLDDSAWLMGNFPRNEAMETIPERFVCGEDKHRDDFRDEICLVLREGDGVAVVTGCSHPGILNMVTAVHKRLGLPVYSVVGGTHLKEADAERIDKTLAELHRMGLKRMALCHCSGDAVRSRLEQDTAAGCVLSTGDMLEF</sequence>
<evidence type="ECO:0000313" key="2">
    <source>
        <dbReference type="EMBL" id="SHE45239.1"/>
    </source>
</evidence>
<reference evidence="2 3" key="1">
    <citation type="submission" date="2016-11" db="EMBL/GenBank/DDBJ databases">
        <authorList>
            <person name="Jaros S."/>
            <person name="Januszkiewicz K."/>
            <person name="Wedrychowicz H."/>
        </authorList>
    </citation>
    <scope>NUCLEOTIDE SEQUENCE [LARGE SCALE GENOMIC DNA]</scope>
    <source>
        <strain evidence="2 3">DSM 10502</strain>
    </source>
</reference>
<dbReference type="SUPFAM" id="SSF56281">
    <property type="entry name" value="Metallo-hydrolase/oxidoreductase"/>
    <property type="match status" value="1"/>
</dbReference>
<dbReference type="GO" id="GO:0016740">
    <property type="term" value="F:transferase activity"/>
    <property type="evidence" value="ECO:0007669"/>
    <property type="project" value="TreeGrafter"/>
</dbReference>
<dbReference type="AlphaFoldDB" id="A0A1M4TL79"/>
<dbReference type="STRING" id="1123243.SAMN02745190_00520"/>
<dbReference type="EMBL" id="FQUG01000002">
    <property type="protein sequence ID" value="SHE45239.1"/>
    <property type="molecule type" value="Genomic_DNA"/>
</dbReference>
<organism evidence="2 3">
    <name type="scientific">Schwartzia succinivorans DSM 10502</name>
    <dbReference type="NCBI Taxonomy" id="1123243"/>
    <lineage>
        <taxon>Bacteria</taxon>
        <taxon>Bacillati</taxon>
        <taxon>Bacillota</taxon>
        <taxon>Negativicutes</taxon>
        <taxon>Selenomonadales</taxon>
        <taxon>Selenomonadaceae</taxon>
        <taxon>Schwartzia</taxon>
    </lineage>
</organism>
<dbReference type="CDD" id="cd07713">
    <property type="entry name" value="DHPS-like_MBL-fold"/>
    <property type="match status" value="1"/>
</dbReference>
<dbReference type="Proteomes" id="UP000184404">
    <property type="component" value="Unassembled WGS sequence"/>
</dbReference>
<dbReference type="InterPro" id="IPR052926">
    <property type="entry name" value="Metallo-beta-lactamase_dom"/>
</dbReference>
<dbReference type="InterPro" id="IPR041712">
    <property type="entry name" value="DHPS-like_MBL-fold"/>
</dbReference>
<dbReference type="PANTHER" id="PTHR13754:SF13">
    <property type="entry name" value="METALLO-BETA-LACTAMASE SUPERFAMILY PROTEIN (AFU_ORTHOLOGUE AFUA_3G07630)"/>
    <property type="match status" value="1"/>
</dbReference>
<accession>A0A1M4TL79</accession>
<protein>
    <submittedName>
        <fullName evidence="2">7,8-dihydropterin-6-yl-methyl-4-(Beta-D-ribofuranosyl)aminobenzene 5'-phosphate synthase</fullName>
    </submittedName>
</protein>
<name>A0A1M4TL79_9FIRM</name>
<gene>
    <name evidence="2" type="ORF">SAMN02745190_00520</name>
</gene>
<evidence type="ECO:0000259" key="1">
    <source>
        <dbReference type="Pfam" id="PF00753"/>
    </source>
</evidence>
<proteinExistence type="predicted"/>